<accession>A0AAV5FHY4</accession>
<dbReference type="Proteomes" id="UP001054889">
    <property type="component" value="Unassembled WGS sequence"/>
</dbReference>
<organism evidence="1 2">
    <name type="scientific">Eleusine coracana subsp. coracana</name>
    <dbReference type="NCBI Taxonomy" id="191504"/>
    <lineage>
        <taxon>Eukaryota</taxon>
        <taxon>Viridiplantae</taxon>
        <taxon>Streptophyta</taxon>
        <taxon>Embryophyta</taxon>
        <taxon>Tracheophyta</taxon>
        <taxon>Spermatophyta</taxon>
        <taxon>Magnoliopsida</taxon>
        <taxon>Liliopsida</taxon>
        <taxon>Poales</taxon>
        <taxon>Poaceae</taxon>
        <taxon>PACMAD clade</taxon>
        <taxon>Chloridoideae</taxon>
        <taxon>Cynodonteae</taxon>
        <taxon>Eleusininae</taxon>
        <taxon>Eleusine</taxon>
    </lineage>
</organism>
<reference evidence="1" key="1">
    <citation type="journal article" date="2018" name="DNA Res.">
        <title>Multiple hybrid de novo genome assembly of finger millet, an orphan allotetraploid crop.</title>
        <authorList>
            <person name="Hatakeyama M."/>
            <person name="Aluri S."/>
            <person name="Balachadran M.T."/>
            <person name="Sivarajan S.R."/>
            <person name="Patrignani A."/>
            <person name="Gruter S."/>
            <person name="Poveda L."/>
            <person name="Shimizu-Inatsugi R."/>
            <person name="Baeten J."/>
            <person name="Francoijs K.J."/>
            <person name="Nataraja K.N."/>
            <person name="Reddy Y.A.N."/>
            <person name="Phadnis S."/>
            <person name="Ravikumar R.L."/>
            <person name="Schlapbach R."/>
            <person name="Sreeman S.M."/>
            <person name="Shimizu K.K."/>
        </authorList>
    </citation>
    <scope>NUCLEOTIDE SEQUENCE</scope>
</reference>
<comment type="caution">
    <text evidence="1">The sequence shown here is derived from an EMBL/GenBank/DDBJ whole genome shotgun (WGS) entry which is preliminary data.</text>
</comment>
<evidence type="ECO:0000313" key="2">
    <source>
        <dbReference type="Proteomes" id="UP001054889"/>
    </source>
</evidence>
<sequence length="74" mass="8470">MEKIIELTAWTEENYGKKFWKCPRYAPKVSNGCKCFMWLSGYVKLLKQVGLVADEDAYEIGVKVKRPEPIAGTI</sequence>
<gene>
    <name evidence="1" type="primary">gb23168</name>
    <name evidence="1" type="ORF">PR202_gb23168</name>
</gene>
<name>A0AAV5FHY4_ELECO</name>
<protein>
    <submittedName>
        <fullName evidence="1">Uncharacterized protein</fullName>
    </submittedName>
</protein>
<evidence type="ECO:0000313" key="1">
    <source>
        <dbReference type="EMBL" id="GJN34503.1"/>
    </source>
</evidence>
<dbReference type="EMBL" id="BQKI01000085">
    <property type="protein sequence ID" value="GJN34503.1"/>
    <property type="molecule type" value="Genomic_DNA"/>
</dbReference>
<proteinExistence type="predicted"/>
<dbReference type="AlphaFoldDB" id="A0AAV5FHY4"/>
<keyword evidence="2" id="KW-1185">Reference proteome</keyword>
<reference evidence="1" key="2">
    <citation type="submission" date="2021-12" db="EMBL/GenBank/DDBJ databases">
        <title>Resequencing data analysis of finger millet.</title>
        <authorList>
            <person name="Hatakeyama M."/>
            <person name="Aluri S."/>
            <person name="Balachadran M.T."/>
            <person name="Sivarajan S.R."/>
            <person name="Poveda L."/>
            <person name="Shimizu-Inatsugi R."/>
            <person name="Schlapbach R."/>
            <person name="Sreeman S.M."/>
            <person name="Shimizu K.K."/>
        </authorList>
    </citation>
    <scope>NUCLEOTIDE SEQUENCE</scope>
</reference>